<feature type="domain" description="EF-hand" evidence="2">
    <location>
        <begin position="147"/>
        <end position="197"/>
    </location>
</feature>
<evidence type="ECO:0000259" key="2">
    <source>
        <dbReference type="Pfam" id="PF13833"/>
    </source>
</evidence>
<dbReference type="SUPFAM" id="SSF47473">
    <property type="entry name" value="EF-hand"/>
    <property type="match status" value="1"/>
</dbReference>
<dbReference type="AlphaFoldDB" id="A0A6A3IJM5"/>
<dbReference type="Pfam" id="PF13833">
    <property type="entry name" value="EF-hand_8"/>
    <property type="match status" value="1"/>
</dbReference>
<proteinExistence type="predicted"/>
<keyword evidence="1" id="KW-0106">Calcium</keyword>
<evidence type="ECO:0000313" key="3">
    <source>
        <dbReference type="EMBL" id="KAE8981832.1"/>
    </source>
</evidence>
<reference evidence="3 4" key="1">
    <citation type="submission" date="2018-09" db="EMBL/GenBank/DDBJ databases">
        <title>Genomic investigation of the strawberry pathogen Phytophthora fragariae indicates pathogenicity is determined by transcriptional variation in three key races.</title>
        <authorList>
            <person name="Adams T.M."/>
            <person name="Armitage A.D."/>
            <person name="Sobczyk M.K."/>
            <person name="Bates H.J."/>
            <person name="Dunwell J.M."/>
            <person name="Nellist C.F."/>
            <person name="Harrison R.J."/>
        </authorList>
    </citation>
    <scope>NUCLEOTIDE SEQUENCE [LARGE SCALE GENOMIC DNA]</scope>
    <source>
        <strain evidence="3 4">SCRP249</strain>
    </source>
</reference>
<gene>
    <name evidence="3" type="ORF">PR001_g23892</name>
</gene>
<sequence length="286" mass="31694">MGFEPALLSTHPAQVLPTDSAAKLLRVFCFLRQHERKVRIARKTAELTALCTPPPLPEGCLAKNELQEASSTEELDKKELVAELNLLTTSEQPDRAVAFTRTGKSGCTRGRKAAAAIANGSALMMEDLQREIKELQKGVVTNINDTSGVITAADLGSCMKSLNRVSSKGEVQWMIWEVDYDLDGCVSWEEFKGCYVRTLQDSHGLELNQLYYLIQFLLCDTDGSQTVSADEITAELQRIGGTENLMTKLWSVLDGESEEQQFLRKLTLSEFLDATLSDLPTSFNLH</sequence>
<accession>A0A6A3IJM5</accession>
<evidence type="ECO:0000256" key="1">
    <source>
        <dbReference type="ARBA" id="ARBA00022837"/>
    </source>
</evidence>
<dbReference type="Proteomes" id="UP000429607">
    <property type="component" value="Unassembled WGS sequence"/>
</dbReference>
<protein>
    <recommendedName>
        <fullName evidence="2">EF-hand domain-containing protein</fullName>
    </recommendedName>
</protein>
<dbReference type="EMBL" id="QXFV01002919">
    <property type="protein sequence ID" value="KAE8981832.1"/>
    <property type="molecule type" value="Genomic_DNA"/>
</dbReference>
<evidence type="ECO:0000313" key="4">
    <source>
        <dbReference type="Proteomes" id="UP000429607"/>
    </source>
</evidence>
<dbReference type="InterPro" id="IPR018247">
    <property type="entry name" value="EF_Hand_1_Ca_BS"/>
</dbReference>
<organism evidence="3 4">
    <name type="scientific">Phytophthora rubi</name>
    <dbReference type="NCBI Taxonomy" id="129364"/>
    <lineage>
        <taxon>Eukaryota</taxon>
        <taxon>Sar</taxon>
        <taxon>Stramenopiles</taxon>
        <taxon>Oomycota</taxon>
        <taxon>Peronosporomycetes</taxon>
        <taxon>Peronosporales</taxon>
        <taxon>Peronosporaceae</taxon>
        <taxon>Phytophthora</taxon>
    </lineage>
</organism>
<dbReference type="InterPro" id="IPR011992">
    <property type="entry name" value="EF-hand-dom_pair"/>
</dbReference>
<name>A0A6A3IJM5_9STRA</name>
<dbReference type="GO" id="GO:0005509">
    <property type="term" value="F:calcium ion binding"/>
    <property type="evidence" value="ECO:0007669"/>
    <property type="project" value="InterPro"/>
</dbReference>
<dbReference type="Gene3D" id="1.10.238.10">
    <property type="entry name" value="EF-hand"/>
    <property type="match status" value="1"/>
</dbReference>
<comment type="caution">
    <text evidence="3">The sequence shown here is derived from an EMBL/GenBank/DDBJ whole genome shotgun (WGS) entry which is preliminary data.</text>
</comment>
<dbReference type="CDD" id="cd00051">
    <property type="entry name" value="EFh"/>
    <property type="match status" value="1"/>
</dbReference>
<dbReference type="PROSITE" id="PS00018">
    <property type="entry name" value="EF_HAND_1"/>
    <property type="match status" value="1"/>
</dbReference>
<dbReference type="InterPro" id="IPR002048">
    <property type="entry name" value="EF_hand_dom"/>
</dbReference>